<reference evidence="2" key="1">
    <citation type="journal article" date="2023" name="Mol. Phylogenet. Evol.">
        <title>Genome-scale phylogeny and comparative genomics of the fungal order Sordariales.</title>
        <authorList>
            <person name="Hensen N."/>
            <person name="Bonometti L."/>
            <person name="Westerberg I."/>
            <person name="Brannstrom I.O."/>
            <person name="Guillou S."/>
            <person name="Cros-Aarteil S."/>
            <person name="Calhoun S."/>
            <person name="Haridas S."/>
            <person name="Kuo A."/>
            <person name="Mondo S."/>
            <person name="Pangilinan J."/>
            <person name="Riley R."/>
            <person name="LaButti K."/>
            <person name="Andreopoulos B."/>
            <person name="Lipzen A."/>
            <person name="Chen C."/>
            <person name="Yan M."/>
            <person name="Daum C."/>
            <person name="Ng V."/>
            <person name="Clum A."/>
            <person name="Steindorff A."/>
            <person name="Ohm R.A."/>
            <person name="Martin F."/>
            <person name="Silar P."/>
            <person name="Natvig D.O."/>
            <person name="Lalanne C."/>
            <person name="Gautier V."/>
            <person name="Ament-Velasquez S.L."/>
            <person name="Kruys A."/>
            <person name="Hutchinson M.I."/>
            <person name="Powell A.J."/>
            <person name="Barry K."/>
            <person name="Miller A.N."/>
            <person name="Grigoriev I.V."/>
            <person name="Debuchy R."/>
            <person name="Gladieux P."/>
            <person name="Hiltunen Thoren M."/>
            <person name="Johannesson H."/>
        </authorList>
    </citation>
    <scope>NUCLEOTIDE SEQUENCE</scope>
    <source>
        <strain evidence="2">CBS 314.62</strain>
    </source>
</reference>
<dbReference type="SUPFAM" id="SSF54637">
    <property type="entry name" value="Thioesterase/thiol ester dehydrase-isomerase"/>
    <property type="match status" value="1"/>
</dbReference>
<dbReference type="Gene3D" id="3.10.129.10">
    <property type="entry name" value="Hotdog Thioesterase"/>
    <property type="match status" value="1"/>
</dbReference>
<dbReference type="PANTHER" id="PTHR47260">
    <property type="entry name" value="UPF0644 PROTEIN PB2B4.06"/>
    <property type="match status" value="1"/>
</dbReference>
<evidence type="ECO:0000259" key="1">
    <source>
        <dbReference type="Pfam" id="PF03061"/>
    </source>
</evidence>
<dbReference type="Pfam" id="PF03061">
    <property type="entry name" value="4HBT"/>
    <property type="match status" value="1"/>
</dbReference>
<name>A0AAE1C7F7_9PEZI</name>
<accession>A0AAE1C7F7</accession>
<dbReference type="AlphaFoldDB" id="A0AAE1C7F7"/>
<dbReference type="EMBL" id="JAULSO010000007">
    <property type="protein sequence ID" value="KAK3681384.1"/>
    <property type="molecule type" value="Genomic_DNA"/>
</dbReference>
<feature type="domain" description="Thioesterase" evidence="1">
    <location>
        <begin position="101"/>
        <end position="181"/>
    </location>
</feature>
<comment type="caution">
    <text evidence="2">The sequence shown here is derived from an EMBL/GenBank/DDBJ whole genome shotgun (WGS) entry which is preliminary data.</text>
</comment>
<evidence type="ECO:0000313" key="3">
    <source>
        <dbReference type="Proteomes" id="UP001270362"/>
    </source>
</evidence>
<organism evidence="2 3">
    <name type="scientific">Podospora appendiculata</name>
    <dbReference type="NCBI Taxonomy" id="314037"/>
    <lineage>
        <taxon>Eukaryota</taxon>
        <taxon>Fungi</taxon>
        <taxon>Dikarya</taxon>
        <taxon>Ascomycota</taxon>
        <taxon>Pezizomycotina</taxon>
        <taxon>Sordariomycetes</taxon>
        <taxon>Sordariomycetidae</taxon>
        <taxon>Sordariales</taxon>
        <taxon>Podosporaceae</taxon>
        <taxon>Podospora</taxon>
    </lineage>
</organism>
<evidence type="ECO:0000313" key="2">
    <source>
        <dbReference type="EMBL" id="KAK3681384.1"/>
    </source>
</evidence>
<proteinExistence type="predicted"/>
<dbReference type="CDD" id="cd03443">
    <property type="entry name" value="PaaI_thioesterase"/>
    <property type="match status" value="1"/>
</dbReference>
<gene>
    <name evidence="2" type="ORF">B0T22DRAFT_304667</name>
</gene>
<reference evidence="2" key="2">
    <citation type="submission" date="2023-06" db="EMBL/GenBank/DDBJ databases">
        <authorList>
            <consortium name="Lawrence Berkeley National Laboratory"/>
            <person name="Haridas S."/>
            <person name="Hensen N."/>
            <person name="Bonometti L."/>
            <person name="Westerberg I."/>
            <person name="Brannstrom I.O."/>
            <person name="Guillou S."/>
            <person name="Cros-Aarteil S."/>
            <person name="Calhoun S."/>
            <person name="Kuo A."/>
            <person name="Mondo S."/>
            <person name="Pangilinan J."/>
            <person name="Riley R."/>
            <person name="Labutti K."/>
            <person name="Andreopoulos B."/>
            <person name="Lipzen A."/>
            <person name="Chen C."/>
            <person name="Yanf M."/>
            <person name="Daum C."/>
            <person name="Ng V."/>
            <person name="Clum A."/>
            <person name="Steindorff A."/>
            <person name="Ohm R."/>
            <person name="Martin F."/>
            <person name="Silar P."/>
            <person name="Natvig D."/>
            <person name="Lalanne C."/>
            <person name="Gautier V."/>
            <person name="Ament-Velasquez S.L."/>
            <person name="Kruys A."/>
            <person name="Hutchinson M.I."/>
            <person name="Powell A.J."/>
            <person name="Barry K."/>
            <person name="Miller A.N."/>
            <person name="Grigoriev I.V."/>
            <person name="Debuchy R."/>
            <person name="Gladieux P."/>
            <person name="Thoren M.H."/>
            <person name="Johannesson H."/>
        </authorList>
    </citation>
    <scope>NUCLEOTIDE SEQUENCE</scope>
    <source>
        <strain evidence="2">CBS 314.62</strain>
    </source>
</reference>
<sequence>MSEAGAIPHDPAAAAAAELAHFQAIPWCAAHLSKPNVVAHQSISRELKPRFTDALVSQSLNTKDAMAAFVTFYTRPADPSQLVEEIGAFLSLGPMVNGWPGICHGGIVMTILDEVMGQLPAINKQRGLMPNNTIMTAYLNTKFFAPVRTPSTIMVTARPIKVEGRKHFYESVITSEKGEELAKADALFIFLKAKL</sequence>
<dbReference type="Proteomes" id="UP001270362">
    <property type="component" value="Unassembled WGS sequence"/>
</dbReference>
<dbReference type="PANTHER" id="PTHR47260:SF6">
    <property type="entry name" value="THIOESTERASE DOMAIN-CONTAINING PROTEIN"/>
    <property type="match status" value="1"/>
</dbReference>
<dbReference type="InterPro" id="IPR052061">
    <property type="entry name" value="PTE-AB_protein"/>
</dbReference>
<dbReference type="InterPro" id="IPR029069">
    <property type="entry name" value="HotDog_dom_sf"/>
</dbReference>
<protein>
    <submittedName>
        <fullName evidence="2">HotDog domain-containing protein</fullName>
    </submittedName>
</protein>
<keyword evidence="3" id="KW-1185">Reference proteome</keyword>
<dbReference type="InterPro" id="IPR006683">
    <property type="entry name" value="Thioestr_dom"/>
</dbReference>